<protein>
    <submittedName>
        <fullName evidence="1">Uncharacterized protein</fullName>
    </submittedName>
</protein>
<dbReference type="EMBL" id="JAHKRT010000003">
    <property type="protein sequence ID" value="MBU3077700.1"/>
    <property type="molecule type" value="Genomic_DNA"/>
</dbReference>
<reference evidence="1 2" key="1">
    <citation type="submission" date="2021-06" db="EMBL/GenBank/DDBJ databases">
        <title>Sphingomonas sp. XMGL2, whole genome shotgun sequencing project.</title>
        <authorList>
            <person name="Zhao G."/>
            <person name="Shen L."/>
        </authorList>
    </citation>
    <scope>NUCLEOTIDE SEQUENCE [LARGE SCALE GENOMIC DNA]</scope>
    <source>
        <strain evidence="1 2">XMGL2</strain>
    </source>
</reference>
<proteinExistence type="predicted"/>
<gene>
    <name evidence="1" type="ORF">KOF26_07445</name>
</gene>
<dbReference type="RefSeq" id="WP_216322613.1">
    <property type="nucleotide sequence ID" value="NZ_JAHKRT010000003.1"/>
</dbReference>
<sequence length="280" mass="30205">MKRLAAEGRAAQLTEALFRAPTRYSLRIASDGTSSSSLAIGDGPEEPVESVLVRARAALDPAGWSTVDHSYMQAETEAAVLGWLSALDCPVINRLDAETWYRPRTMLLHWMPLLRGSGLPTPETVVTDSTEAVAAFRRRLDTSDTPGAIFKSLRRNQAWLVGAGDWDGVAALQAHAPVCLAEPHGPVTVLCIVGERIVWGGQASVAERALSGRLMHFAHLAELAFVEIALGRLPEGPAVIHVDPLPWLEHFDATNQDEIIEALVDLLTGRASGMAREALP</sequence>
<organism evidence="1 2">
    <name type="scientific">Sphingomonas quercus</name>
    <dbReference type="NCBI Taxonomy" id="2842451"/>
    <lineage>
        <taxon>Bacteria</taxon>
        <taxon>Pseudomonadati</taxon>
        <taxon>Pseudomonadota</taxon>
        <taxon>Alphaproteobacteria</taxon>
        <taxon>Sphingomonadales</taxon>
        <taxon>Sphingomonadaceae</taxon>
        <taxon>Sphingomonas</taxon>
    </lineage>
</organism>
<keyword evidence="2" id="KW-1185">Reference proteome</keyword>
<name>A0ABS6BHC2_9SPHN</name>
<dbReference type="Proteomes" id="UP000776276">
    <property type="component" value="Unassembled WGS sequence"/>
</dbReference>
<evidence type="ECO:0000313" key="1">
    <source>
        <dbReference type="EMBL" id="MBU3077700.1"/>
    </source>
</evidence>
<evidence type="ECO:0000313" key="2">
    <source>
        <dbReference type="Proteomes" id="UP000776276"/>
    </source>
</evidence>
<comment type="caution">
    <text evidence="1">The sequence shown here is derived from an EMBL/GenBank/DDBJ whole genome shotgun (WGS) entry which is preliminary data.</text>
</comment>
<accession>A0ABS6BHC2</accession>